<evidence type="ECO:0000313" key="3">
    <source>
        <dbReference type="Proteomes" id="UP000585474"/>
    </source>
</evidence>
<dbReference type="Proteomes" id="UP000585474">
    <property type="component" value="Unassembled WGS sequence"/>
</dbReference>
<dbReference type="PANTHER" id="PTHR11614">
    <property type="entry name" value="PHOSPHOLIPASE-RELATED"/>
    <property type="match status" value="1"/>
</dbReference>
<gene>
    <name evidence="2" type="ORF">Acr_02g0004610</name>
</gene>
<keyword evidence="3" id="KW-1185">Reference proteome</keyword>
<feature type="domain" description="Serine aminopeptidase S33" evidence="1">
    <location>
        <begin position="18"/>
        <end position="161"/>
    </location>
</feature>
<dbReference type="InterPro" id="IPR051044">
    <property type="entry name" value="MAG_DAG_Lipase"/>
</dbReference>
<comment type="caution">
    <text evidence="2">The sequence shown here is derived from an EMBL/GenBank/DDBJ whole genome shotgun (WGS) entry which is preliminary data.</text>
</comment>
<proteinExistence type="predicted"/>
<dbReference type="AlphaFoldDB" id="A0A7J0E6U8"/>
<reference evidence="2 3" key="1">
    <citation type="submission" date="2019-07" db="EMBL/GenBank/DDBJ databases">
        <title>De Novo Assembly of kiwifruit Actinidia rufa.</title>
        <authorList>
            <person name="Sugita-Konishi S."/>
            <person name="Sato K."/>
            <person name="Mori E."/>
            <person name="Abe Y."/>
            <person name="Kisaki G."/>
            <person name="Hamano K."/>
            <person name="Suezawa K."/>
            <person name="Otani M."/>
            <person name="Fukuda T."/>
            <person name="Manabe T."/>
            <person name="Gomi K."/>
            <person name="Tabuchi M."/>
            <person name="Akimitsu K."/>
            <person name="Kataoka I."/>
        </authorList>
    </citation>
    <scope>NUCLEOTIDE SEQUENCE [LARGE SCALE GENOMIC DNA]</scope>
    <source>
        <strain evidence="3">cv. Fuchu</strain>
    </source>
</reference>
<evidence type="ECO:0000313" key="2">
    <source>
        <dbReference type="EMBL" id="GFY82221.1"/>
    </source>
</evidence>
<dbReference type="Gene3D" id="3.40.50.1820">
    <property type="entry name" value="alpha/beta hydrolase"/>
    <property type="match status" value="1"/>
</dbReference>
<protein>
    <submittedName>
        <fullName evidence="2">Alpha/beta-Hydrolases superfamily protein</fullName>
    </submittedName>
</protein>
<evidence type="ECO:0000259" key="1">
    <source>
        <dbReference type="Pfam" id="PF12146"/>
    </source>
</evidence>
<dbReference type="SUPFAM" id="SSF53474">
    <property type="entry name" value="alpha/beta-Hydrolases"/>
    <property type="match status" value="1"/>
</dbReference>
<dbReference type="InterPro" id="IPR022742">
    <property type="entry name" value="Hydrolase_4"/>
</dbReference>
<dbReference type="GO" id="GO:0016787">
    <property type="term" value="F:hydrolase activity"/>
    <property type="evidence" value="ECO:0007669"/>
    <property type="project" value="UniProtKB-KW"/>
</dbReference>
<dbReference type="InterPro" id="IPR029058">
    <property type="entry name" value="AB_hydrolase_fold"/>
</dbReference>
<sequence length="213" mass="24236">MEWTMKAMENHQGFMAISPASTISSETALIITQAFVISDDLRPNPLVVNVLKKLCRIIPTWKIIPTQDIIDVAFRDLEVRKEIRSNPYCYKGRPRLQTGNQLMTVSLHLEQRLQEVSLPFLIVHGGDDKVTDPAASKLLFESARSEDKIFKLYPGMWHALTYGELPENTDIVFADIVLWLNDRVSMRMISRLESEQKFENDGLLKGGSSKDSL</sequence>
<dbReference type="Pfam" id="PF12146">
    <property type="entry name" value="Hydrolase_4"/>
    <property type="match status" value="1"/>
</dbReference>
<organism evidence="2 3">
    <name type="scientific">Actinidia rufa</name>
    <dbReference type="NCBI Taxonomy" id="165716"/>
    <lineage>
        <taxon>Eukaryota</taxon>
        <taxon>Viridiplantae</taxon>
        <taxon>Streptophyta</taxon>
        <taxon>Embryophyta</taxon>
        <taxon>Tracheophyta</taxon>
        <taxon>Spermatophyta</taxon>
        <taxon>Magnoliopsida</taxon>
        <taxon>eudicotyledons</taxon>
        <taxon>Gunneridae</taxon>
        <taxon>Pentapetalae</taxon>
        <taxon>asterids</taxon>
        <taxon>Ericales</taxon>
        <taxon>Actinidiaceae</taxon>
        <taxon>Actinidia</taxon>
    </lineage>
</organism>
<keyword evidence="2" id="KW-0378">Hydrolase</keyword>
<name>A0A7J0E6U8_9ERIC</name>
<accession>A0A7J0E6U8</accession>
<dbReference type="EMBL" id="BJWL01000002">
    <property type="protein sequence ID" value="GFY82221.1"/>
    <property type="molecule type" value="Genomic_DNA"/>
</dbReference>
<dbReference type="OrthoDB" id="2498029at2759"/>